<sequence length="343" mass="36639">MAIRWVAGFVLVVFTGLILTSPPVRGQLTPDYYESCPYLESTVKSIVESAVDNETRLAASLLRLHFHDCFVDGCDGSVLLDDTDTFTGEKNALPNANSIRGFQVIDDIKSALEEIEGCQGVVSCADILTIAARDAVVKAGGPTWTVELGRYDSLTASKENAEAFLPSPFSDVPTLNTKFADVGLNETDLVTLSGGHTFGKAQCGGFSFRLYNFSGTGAPDPTINSTYLSILQESCPDGGDASVLNDLDQGTPNAFDNSYFSNLVINKGLLRSDQVLESTDGSSTQDLVSAFANDQSTFFSQFVISMLKMSAISPKNESQGEIRTNCHFVNSAPSPTSLLVATA</sequence>
<dbReference type="PRINTS" id="PR00458">
    <property type="entry name" value="PEROXIDASE"/>
</dbReference>
<gene>
    <name evidence="16" type="ORF">R1flu_025116</name>
</gene>
<organism evidence="16 17">
    <name type="scientific">Riccia fluitans</name>
    <dbReference type="NCBI Taxonomy" id="41844"/>
    <lineage>
        <taxon>Eukaryota</taxon>
        <taxon>Viridiplantae</taxon>
        <taxon>Streptophyta</taxon>
        <taxon>Embryophyta</taxon>
        <taxon>Marchantiophyta</taxon>
        <taxon>Marchantiopsida</taxon>
        <taxon>Marchantiidae</taxon>
        <taxon>Marchantiales</taxon>
        <taxon>Ricciaceae</taxon>
        <taxon>Riccia</taxon>
    </lineage>
</organism>
<keyword evidence="5 11" id="KW-0479">Metal-binding</keyword>
<feature type="disulfide bond" evidence="13">
    <location>
        <begin position="124"/>
        <end position="326"/>
    </location>
</feature>
<comment type="caution">
    <text evidence="16">The sequence shown here is derived from an EMBL/GenBank/DDBJ whole genome shotgun (WGS) entry which is preliminary data.</text>
</comment>
<dbReference type="InterPro" id="IPR000823">
    <property type="entry name" value="Peroxidase_pln"/>
</dbReference>
<evidence type="ECO:0000256" key="3">
    <source>
        <dbReference type="ARBA" id="ARBA00022559"/>
    </source>
</evidence>
<evidence type="ECO:0000256" key="1">
    <source>
        <dbReference type="ARBA" id="ARBA00000189"/>
    </source>
</evidence>
<feature type="signal peptide" evidence="14">
    <location>
        <begin position="1"/>
        <end position="26"/>
    </location>
</feature>
<protein>
    <recommendedName>
        <fullName evidence="14">Peroxidase</fullName>
        <ecNumber evidence="14">1.11.1.7</ecNumber>
    </recommendedName>
</protein>
<comment type="subcellular location">
    <subcellularLocation>
        <location evidence="14">Secreted</location>
    </subcellularLocation>
</comment>
<dbReference type="AlphaFoldDB" id="A0ABD1XX95"/>
<dbReference type="PANTHER" id="PTHR31388">
    <property type="entry name" value="PEROXIDASE 72-RELATED"/>
    <property type="match status" value="1"/>
</dbReference>
<dbReference type="FunFam" id="1.10.420.10:FF:000001">
    <property type="entry name" value="Peroxidase"/>
    <property type="match status" value="1"/>
</dbReference>
<feature type="disulfide bond" evidence="13">
    <location>
        <begin position="203"/>
        <end position="235"/>
    </location>
</feature>
<dbReference type="InterPro" id="IPR019794">
    <property type="entry name" value="Peroxidases_AS"/>
</dbReference>
<dbReference type="FunFam" id="1.10.520.10:FF:000009">
    <property type="entry name" value="Peroxidase"/>
    <property type="match status" value="1"/>
</dbReference>
<dbReference type="Gene3D" id="1.10.520.10">
    <property type="match status" value="1"/>
</dbReference>
<dbReference type="GO" id="GO:0005576">
    <property type="term" value="C:extracellular region"/>
    <property type="evidence" value="ECO:0007669"/>
    <property type="project" value="UniProtKB-SubCell"/>
</dbReference>
<dbReference type="InterPro" id="IPR033905">
    <property type="entry name" value="Secretory_peroxidase"/>
</dbReference>
<evidence type="ECO:0000256" key="13">
    <source>
        <dbReference type="PIRSR" id="PIRSR600823-5"/>
    </source>
</evidence>
<evidence type="ECO:0000256" key="5">
    <source>
        <dbReference type="ARBA" id="ARBA00022723"/>
    </source>
</evidence>
<reference evidence="16 17" key="1">
    <citation type="submission" date="2024-09" db="EMBL/GenBank/DDBJ databases">
        <title>Chromosome-scale assembly of Riccia fluitans.</title>
        <authorList>
            <person name="Paukszto L."/>
            <person name="Sawicki J."/>
            <person name="Karawczyk K."/>
            <person name="Piernik-Szablinska J."/>
            <person name="Szczecinska M."/>
            <person name="Mazdziarz M."/>
        </authorList>
    </citation>
    <scope>NUCLEOTIDE SEQUENCE [LARGE SCALE GENOMIC DNA]</scope>
    <source>
        <strain evidence="16">Rf_01</strain>
        <tissue evidence="16">Aerial parts of the thallus</tissue>
    </source>
</reference>
<dbReference type="GO" id="GO:0140825">
    <property type="term" value="F:lactoperoxidase activity"/>
    <property type="evidence" value="ECO:0007669"/>
    <property type="project" value="UniProtKB-EC"/>
</dbReference>
<evidence type="ECO:0000256" key="10">
    <source>
        <dbReference type="PIRSR" id="PIRSR600823-2"/>
    </source>
</evidence>
<dbReference type="SUPFAM" id="SSF48113">
    <property type="entry name" value="Heme-dependent peroxidases"/>
    <property type="match status" value="1"/>
</dbReference>
<comment type="similarity">
    <text evidence="2">Belongs to the peroxidase family. Ascorbate peroxidase subfamily.</text>
</comment>
<feature type="binding site" evidence="11">
    <location>
        <position position="89"/>
    </location>
    <ligand>
        <name>Ca(2+)</name>
        <dbReference type="ChEBI" id="CHEBI:29108"/>
        <label>1</label>
    </ligand>
</feature>
<keyword evidence="3 14" id="KW-0575">Peroxidase</keyword>
<keyword evidence="11 14" id="KW-0106">Calcium</keyword>
<dbReference type="Gene3D" id="1.10.420.10">
    <property type="entry name" value="Peroxidase, domain 2"/>
    <property type="match status" value="1"/>
</dbReference>
<dbReference type="GO" id="GO:0020037">
    <property type="term" value="F:heme binding"/>
    <property type="evidence" value="ECO:0007669"/>
    <property type="project" value="UniProtKB-UniRule"/>
</dbReference>
<feature type="disulfide bond" evidence="13">
    <location>
        <begin position="36"/>
        <end position="118"/>
    </location>
</feature>
<dbReference type="PROSITE" id="PS00435">
    <property type="entry name" value="PEROXIDASE_1"/>
    <property type="match status" value="1"/>
</dbReference>
<feature type="site" description="Transition state stabilizer" evidence="12">
    <location>
        <position position="63"/>
    </location>
</feature>
<dbReference type="InterPro" id="IPR002016">
    <property type="entry name" value="Haem_peroxidase"/>
</dbReference>
<proteinExistence type="inferred from homology"/>
<feature type="disulfide bond" evidence="13">
    <location>
        <begin position="69"/>
        <end position="74"/>
    </location>
</feature>
<feature type="binding site" evidence="10">
    <location>
        <position position="166"/>
    </location>
    <ligand>
        <name>substrate</name>
    </ligand>
</feature>
<keyword evidence="8 13" id="KW-1015">Disulfide bond</keyword>
<dbReference type="PRINTS" id="PR00461">
    <property type="entry name" value="PLPEROXIDASE"/>
</dbReference>
<evidence type="ECO:0000256" key="8">
    <source>
        <dbReference type="ARBA" id="ARBA00023157"/>
    </source>
</evidence>
<feature type="binding site" evidence="11">
    <location>
        <position position="68"/>
    </location>
    <ligand>
        <name>Ca(2+)</name>
        <dbReference type="ChEBI" id="CHEBI:29108"/>
        <label>1</label>
    </ligand>
</feature>
<evidence type="ECO:0000256" key="6">
    <source>
        <dbReference type="ARBA" id="ARBA00023002"/>
    </source>
</evidence>
<evidence type="ECO:0000256" key="12">
    <source>
        <dbReference type="PIRSR" id="PIRSR600823-4"/>
    </source>
</evidence>
<feature type="binding site" evidence="11">
    <location>
        <position position="77"/>
    </location>
    <ligand>
        <name>Ca(2+)</name>
        <dbReference type="ChEBI" id="CHEBI:29108"/>
        <label>1</label>
    </ligand>
</feature>
<feature type="binding site" evidence="11">
    <location>
        <position position="248"/>
    </location>
    <ligand>
        <name>Ca(2+)</name>
        <dbReference type="ChEBI" id="CHEBI:29108"/>
        <label>2</label>
    </ligand>
</feature>
<feature type="chain" id="PRO_5044527675" description="Peroxidase" evidence="14">
    <location>
        <begin position="27"/>
        <end position="343"/>
    </location>
</feature>
<comment type="cofactor">
    <cofactor evidence="11 14">
        <name>Ca(2+)</name>
        <dbReference type="ChEBI" id="CHEBI:29108"/>
    </cofactor>
    <text evidence="11 14">Binds 2 calcium ions per subunit.</text>
</comment>
<evidence type="ECO:0000256" key="4">
    <source>
        <dbReference type="ARBA" id="ARBA00022617"/>
    </source>
</evidence>
<dbReference type="InterPro" id="IPR010255">
    <property type="entry name" value="Haem_peroxidase_sf"/>
</dbReference>
<dbReference type="PANTHER" id="PTHR31388:SF5">
    <property type="entry name" value="PEROXIDASE"/>
    <property type="match status" value="1"/>
</dbReference>
<evidence type="ECO:0000256" key="7">
    <source>
        <dbReference type="ARBA" id="ARBA00023004"/>
    </source>
</evidence>
<evidence type="ECO:0000256" key="14">
    <source>
        <dbReference type="RuleBase" id="RU362060"/>
    </source>
</evidence>
<comment type="catalytic activity">
    <reaction evidence="1 14">
        <text>2 a phenolic donor + H2O2 = 2 a phenolic radical donor + 2 H2O</text>
        <dbReference type="Rhea" id="RHEA:56136"/>
        <dbReference type="ChEBI" id="CHEBI:15377"/>
        <dbReference type="ChEBI" id="CHEBI:16240"/>
        <dbReference type="ChEBI" id="CHEBI:139520"/>
        <dbReference type="ChEBI" id="CHEBI:139521"/>
        <dbReference type="EC" id="1.11.1.7"/>
    </reaction>
</comment>
<feature type="binding site" evidence="11">
    <location>
        <position position="251"/>
    </location>
    <ligand>
        <name>Ca(2+)</name>
        <dbReference type="ChEBI" id="CHEBI:29108"/>
        <label>2</label>
    </ligand>
</feature>
<comment type="similarity">
    <text evidence="14">Belongs to the peroxidase family. Classical plant (class III) peroxidase subfamily.</text>
</comment>
<dbReference type="PROSITE" id="PS00436">
    <property type="entry name" value="PEROXIDASE_2"/>
    <property type="match status" value="1"/>
</dbReference>
<dbReference type="Proteomes" id="UP001605036">
    <property type="component" value="Unassembled WGS sequence"/>
</dbReference>
<keyword evidence="14" id="KW-0964">Secreted</keyword>
<evidence type="ECO:0000256" key="9">
    <source>
        <dbReference type="PIRSR" id="PIRSR600823-1"/>
    </source>
</evidence>
<evidence type="ECO:0000256" key="2">
    <source>
        <dbReference type="ARBA" id="ARBA00006873"/>
    </source>
</evidence>
<dbReference type="PROSITE" id="PS50873">
    <property type="entry name" value="PEROXIDASE_4"/>
    <property type="match status" value="1"/>
</dbReference>
<evidence type="ECO:0000313" key="17">
    <source>
        <dbReference type="Proteomes" id="UP001605036"/>
    </source>
</evidence>
<dbReference type="InterPro" id="IPR019793">
    <property type="entry name" value="Peroxidases_heam-ligand_BS"/>
</dbReference>
<keyword evidence="14" id="KW-0376">Hydrogen peroxide</keyword>
<evidence type="ECO:0000259" key="15">
    <source>
        <dbReference type="PROSITE" id="PS50873"/>
    </source>
</evidence>
<dbReference type="EMBL" id="JBHFFA010000007">
    <property type="protein sequence ID" value="KAL2613424.1"/>
    <property type="molecule type" value="Genomic_DNA"/>
</dbReference>
<feature type="binding site" evidence="11">
    <location>
        <position position="71"/>
    </location>
    <ligand>
        <name>Ca(2+)</name>
        <dbReference type="ChEBI" id="CHEBI:29108"/>
        <label>1</label>
    </ligand>
</feature>
<feature type="binding site" evidence="11">
    <location>
        <position position="197"/>
    </location>
    <ligand>
        <name>Ca(2+)</name>
        <dbReference type="ChEBI" id="CHEBI:29108"/>
        <label>2</label>
    </ligand>
</feature>
<feature type="domain" description="Plant heme peroxidase family profile" evidence="15">
    <location>
        <begin position="27"/>
        <end position="330"/>
    </location>
</feature>
<feature type="binding site" evidence="11">
    <location>
        <position position="73"/>
    </location>
    <ligand>
        <name>Ca(2+)</name>
        <dbReference type="ChEBI" id="CHEBI:29108"/>
        <label>1</label>
    </ligand>
</feature>
<keyword evidence="6 14" id="KW-0560">Oxidoreductase</keyword>
<feature type="binding site" evidence="11">
    <location>
        <position position="256"/>
    </location>
    <ligand>
        <name>Ca(2+)</name>
        <dbReference type="ChEBI" id="CHEBI:29108"/>
        <label>2</label>
    </ligand>
</feature>
<dbReference type="GO" id="GO:0006979">
    <property type="term" value="P:response to oxidative stress"/>
    <property type="evidence" value="ECO:0007669"/>
    <property type="project" value="UniProtKB-UniRule"/>
</dbReference>
<evidence type="ECO:0000256" key="11">
    <source>
        <dbReference type="PIRSR" id="PIRSR600823-3"/>
    </source>
</evidence>
<keyword evidence="4 14" id="KW-0349">Heme</keyword>
<dbReference type="EC" id="1.11.1.7" evidence="14"/>
<accession>A0ABD1XX95</accession>
<keyword evidence="17" id="KW-1185">Reference proteome</keyword>
<dbReference type="Pfam" id="PF00141">
    <property type="entry name" value="peroxidase"/>
    <property type="match status" value="1"/>
</dbReference>
<feature type="active site" description="Proton acceptor" evidence="9">
    <location>
        <position position="67"/>
    </location>
</feature>
<comment type="cofactor">
    <cofactor evidence="11 14">
        <name>heme b</name>
        <dbReference type="ChEBI" id="CHEBI:60344"/>
    </cofactor>
    <text evidence="11 14">Binds 1 heme b (iron(II)-protoporphyrin IX) group per subunit.</text>
</comment>
<dbReference type="CDD" id="cd00693">
    <property type="entry name" value="secretory_peroxidase"/>
    <property type="match status" value="1"/>
</dbReference>
<evidence type="ECO:0000313" key="16">
    <source>
        <dbReference type="EMBL" id="KAL2613424.1"/>
    </source>
</evidence>
<feature type="binding site" evidence="11">
    <location>
        <position position="75"/>
    </location>
    <ligand>
        <name>Ca(2+)</name>
        <dbReference type="ChEBI" id="CHEBI:29108"/>
        <label>1</label>
    </ligand>
</feature>
<keyword evidence="14" id="KW-0732">Signal</keyword>
<name>A0ABD1XX95_9MARC</name>
<dbReference type="GO" id="GO:0046872">
    <property type="term" value="F:metal ion binding"/>
    <property type="evidence" value="ECO:0007669"/>
    <property type="project" value="UniProtKB-UniRule"/>
</dbReference>
<keyword evidence="7 11" id="KW-0408">Iron</keyword>
<dbReference type="GO" id="GO:0042744">
    <property type="term" value="P:hydrogen peroxide catabolic process"/>
    <property type="evidence" value="ECO:0007669"/>
    <property type="project" value="UniProtKB-KW"/>
</dbReference>
<feature type="binding site" description="axial binding residue" evidence="11">
    <location>
        <position position="196"/>
    </location>
    <ligand>
        <name>heme b</name>
        <dbReference type="ChEBI" id="CHEBI:60344"/>
    </ligand>
    <ligandPart>
        <name>Fe</name>
        <dbReference type="ChEBI" id="CHEBI:18248"/>
    </ligandPart>
</feature>
<comment type="function">
    <text evidence="14">Removal of H(2)O(2), oxidation of toxic reductants, biosynthesis and degradation of lignin, suberization, auxin catabolism, response to environmental stresses such as wounding, pathogen attack and oxidative stress.</text>
</comment>